<dbReference type="Proteomes" id="UP000600918">
    <property type="component" value="Unassembled WGS sequence"/>
</dbReference>
<proteinExistence type="predicted"/>
<reference evidence="2" key="1">
    <citation type="journal article" date="2020" name="G3 (Bethesda)">
        <title>High-Quality Assemblies for Three Invasive Social Wasps from the &lt;i&gt;Vespula&lt;/i&gt; Genus.</title>
        <authorList>
            <person name="Harrop T.W.R."/>
            <person name="Guhlin J."/>
            <person name="McLaughlin G.M."/>
            <person name="Permina E."/>
            <person name="Stockwell P."/>
            <person name="Gilligan J."/>
            <person name="Le Lec M.F."/>
            <person name="Gruber M.A.M."/>
            <person name="Quinn O."/>
            <person name="Lovegrove M."/>
            <person name="Duncan E.J."/>
            <person name="Remnant E.J."/>
            <person name="Van Eeckhoven J."/>
            <person name="Graham B."/>
            <person name="Knapp R.A."/>
            <person name="Langford K.W."/>
            <person name="Kronenberg Z."/>
            <person name="Press M.O."/>
            <person name="Eacker S.M."/>
            <person name="Wilson-Rankin E.E."/>
            <person name="Purcell J."/>
            <person name="Lester P.J."/>
            <person name="Dearden P.K."/>
        </authorList>
    </citation>
    <scope>NUCLEOTIDE SEQUENCE</scope>
    <source>
        <strain evidence="2">Volc-1</strain>
    </source>
</reference>
<evidence type="ECO:0000256" key="1">
    <source>
        <dbReference type="SAM" id="MobiDB-lite"/>
    </source>
</evidence>
<evidence type="ECO:0000313" key="2">
    <source>
        <dbReference type="EMBL" id="KAF7434051.1"/>
    </source>
</evidence>
<dbReference type="AlphaFoldDB" id="A0A834P9N0"/>
<feature type="region of interest" description="Disordered" evidence="1">
    <location>
        <begin position="224"/>
        <end position="253"/>
    </location>
</feature>
<feature type="region of interest" description="Disordered" evidence="1">
    <location>
        <begin position="177"/>
        <end position="207"/>
    </location>
</feature>
<keyword evidence="3" id="KW-1185">Reference proteome</keyword>
<organism evidence="2 3">
    <name type="scientific">Vespula pensylvanica</name>
    <name type="common">Western yellow jacket</name>
    <name type="synonym">Wasp</name>
    <dbReference type="NCBI Taxonomy" id="30213"/>
    <lineage>
        <taxon>Eukaryota</taxon>
        <taxon>Metazoa</taxon>
        <taxon>Ecdysozoa</taxon>
        <taxon>Arthropoda</taxon>
        <taxon>Hexapoda</taxon>
        <taxon>Insecta</taxon>
        <taxon>Pterygota</taxon>
        <taxon>Neoptera</taxon>
        <taxon>Endopterygota</taxon>
        <taxon>Hymenoptera</taxon>
        <taxon>Apocrita</taxon>
        <taxon>Aculeata</taxon>
        <taxon>Vespoidea</taxon>
        <taxon>Vespidae</taxon>
        <taxon>Vespinae</taxon>
        <taxon>Vespula</taxon>
    </lineage>
</organism>
<feature type="compositionally biased region" description="Gly residues" evidence="1">
    <location>
        <begin position="227"/>
        <end position="252"/>
    </location>
</feature>
<gene>
    <name evidence="2" type="ORF">H0235_002242</name>
</gene>
<protein>
    <submittedName>
        <fullName evidence="2">Uncharacterized protein</fullName>
    </submittedName>
</protein>
<feature type="compositionally biased region" description="Basic and acidic residues" evidence="1">
    <location>
        <begin position="191"/>
        <end position="207"/>
    </location>
</feature>
<feature type="region of interest" description="Disordered" evidence="1">
    <location>
        <begin position="78"/>
        <end position="142"/>
    </location>
</feature>
<feature type="compositionally biased region" description="Gly residues" evidence="1">
    <location>
        <begin position="117"/>
        <end position="140"/>
    </location>
</feature>
<feature type="compositionally biased region" description="Gly residues" evidence="1">
    <location>
        <begin position="177"/>
        <end position="190"/>
    </location>
</feature>
<feature type="compositionally biased region" description="Low complexity" evidence="1">
    <location>
        <begin position="84"/>
        <end position="96"/>
    </location>
</feature>
<name>A0A834P9N0_VESPE</name>
<evidence type="ECO:0000313" key="3">
    <source>
        <dbReference type="Proteomes" id="UP000600918"/>
    </source>
</evidence>
<accession>A0A834P9N0</accession>
<comment type="caution">
    <text evidence="2">The sequence shown here is derived from an EMBL/GenBank/DDBJ whole genome shotgun (WGS) entry which is preliminary data.</text>
</comment>
<dbReference type="EMBL" id="JACSDY010000002">
    <property type="protein sequence ID" value="KAF7434051.1"/>
    <property type="molecule type" value="Genomic_DNA"/>
</dbReference>
<sequence length="288" mass="30202">MWGREVIYENIKLGFAERLKKGRIMLATSREPLMATRRDSSHCPWAISPSFYYRLDLVYGRKTKLFLEFRKIRTLEVNEETTRSSDSSSSDNNSSSENNARKPYAGCNSTRGDGDVGDGGGGGGGGSGDSGGSSDGGGWLGTTVGADGITSYPTPLRERAAAFEVSVQARRVVVGGGWLSSDGGGGGGSGRSDETGWTRGMEKEEKGVQVARVWPKGVEGRISGWATLGGGGGDGGSGSGGSGSGGGGGGWRGTTALRRMEVEKEGEWIAWRRLDFRNSKTASVCAFS</sequence>